<dbReference type="InterPro" id="IPR007712">
    <property type="entry name" value="RelE/ParE_toxin"/>
</dbReference>
<comment type="caution">
    <text evidence="2">The sequence shown here is derived from an EMBL/GenBank/DDBJ whole genome shotgun (WGS) entry which is preliminary data.</text>
</comment>
<keyword evidence="1" id="KW-1277">Toxin-antitoxin system</keyword>
<protein>
    <recommendedName>
        <fullName evidence="4">RelE/StbE replicon stabilization toxin</fullName>
    </recommendedName>
</protein>
<accession>T1DUN4</accession>
<dbReference type="InterPro" id="IPR004386">
    <property type="entry name" value="Toxin_YafQ-like"/>
</dbReference>
<organism evidence="2 3">
    <name type="scientific">Helicobacter fennelliae MRY12-0050</name>
    <dbReference type="NCBI Taxonomy" id="1325130"/>
    <lineage>
        <taxon>Bacteria</taxon>
        <taxon>Pseudomonadati</taxon>
        <taxon>Campylobacterota</taxon>
        <taxon>Epsilonproteobacteria</taxon>
        <taxon>Campylobacterales</taxon>
        <taxon>Helicobacteraceae</taxon>
        <taxon>Helicobacter</taxon>
    </lineage>
</organism>
<evidence type="ECO:0000256" key="1">
    <source>
        <dbReference type="ARBA" id="ARBA00022649"/>
    </source>
</evidence>
<name>T1DUN4_9HELI</name>
<dbReference type="SUPFAM" id="SSF143011">
    <property type="entry name" value="RelE-like"/>
    <property type="match status" value="1"/>
</dbReference>
<dbReference type="AlphaFoldDB" id="T1DUN4"/>
<evidence type="ECO:0008006" key="4">
    <source>
        <dbReference type="Google" id="ProtNLM"/>
    </source>
</evidence>
<sequence>MTKYEVRYSKAFKKGLKKLKNNAKALECTKEVITKLANDESLAPKHRDHNLQGKHVGL</sequence>
<dbReference type="NCBIfam" id="TIGR02385">
    <property type="entry name" value="RelE_StbE"/>
    <property type="match status" value="1"/>
</dbReference>
<reference evidence="2 3" key="1">
    <citation type="journal article" date="2013" name="Genome Announc.">
        <title>Draft Genome Sequence of Helicobacter fennelliae Strain MRY12-0050, Isolated from a Bacteremia Patient.</title>
        <authorList>
            <person name="Rimbara E."/>
            <person name="Matsui M."/>
            <person name="Mori S."/>
            <person name="Suzuki S."/>
            <person name="Suzuki M."/>
            <person name="Kim H."/>
            <person name="Sekizuka T."/>
            <person name="Kuroda M."/>
            <person name="Shibayama K."/>
        </authorList>
    </citation>
    <scope>NUCLEOTIDE SEQUENCE [LARGE SCALE GENOMIC DNA]</scope>
    <source>
        <strain evidence="2 3">MRY12-0050</strain>
    </source>
</reference>
<dbReference type="Pfam" id="PF15738">
    <property type="entry name" value="YafQ_toxin"/>
    <property type="match status" value="1"/>
</dbReference>
<keyword evidence="3" id="KW-1185">Reference proteome</keyword>
<evidence type="ECO:0000313" key="3">
    <source>
        <dbReference type="Proteomes" id="UP000018143"/>
    </source>
</evidence>
<dbReference type="RefSeq" id="WP_023946319.1">
    <property type="nucleotide sequence ID" value="NZ_BASD01000004.1"/>
</dbReference>
<evidence type="ECO:0000313" key="2">
    <source>
        <dbReference type="EMBL" id="GAD18038.1"/>
    </source>
</evidence>
<dbReference type="EMBL" id="BASD01000004">
    <property type="protein sequence ID" value="GAD18038.1"/>
    <property type="molecule type" value="Genomic_DNA"/>
</dbReference>
<dbReference type="Proteomes" id="UP000018143">
    <property type="component" value="Unassembled WGS sequence"/>
</dbReference>
<proteinExistence type="predicted"/>
<dbReference type="STRING" id="1325130.HFN_1636"/>
<dbReference type="InterPro" id="IPR035093">
    <property type="entry name" value="RelE/ParE_toxin_dom_sf"/>
</dbReference>
<dbReference type="Gene3D" id="3.30.2310.20">
    <property type="entry name" value="RelE-like"/>
    <property type="match status" value="1"/>
</dbReference>
<gene>
    <name evidence="2" type="ORF">HFN_1636</name>
</gene>